<dbReference type="GO" id="GO:0005576">
    <property type="term" value="C:extracellular region"/>
    <property type="evidence" value="ECO:0007669"/>
    <property type="project" value="InterPro"/>
</dbReference>
<dbReference type="GO" id="GO:0005764">
    <property type="term" value="C:lysosome"/>
    <property type="evidence" value="ECO:0007669"/>
    <property type="project" value="TreeGrafter"/>
</dbReference>
<keyword evidence="1" id="KW-0732">Signal</keyword>
<dbReference type="PANTHER" id="PTHR10697:SF13">
    <property type="entry name" value="RICIN B LECTIN DOMAIN-CONTAINING PROTEIN"/>
    <property type="match status" value="1"/>
</dbReference>
<proteinExistence type="predicted"/>
<dbReference type="PANTHER" id="PTHR10697">
    <property type="entry name" value="MAMMALIAN EPENDYMIN-RELATED PROTEIN 1"/>
    <property type="match status" value="1"/>
</dbReference>
<keyword evidence="3" id="KW-1185">Reference proteome</keyword>
<feature type="signal peptide" evidence="1">
    <location>
        <begin position="1"/>
        <end position="21"/>
    </location>
</feature>
<dbReference type="GO" id="GO:0007160">
    <property type="term" value="P:cell-matrix adhesion"/>
    <property type="evidence" value="ECO:0007669"/>
    <property type="project" value="InterPro"/>
</dbReference>
<evidence type="ECO:0000256" key="1">
    <source>
        <dbReference type="SAM" id="SignalP"/>
    </source>
</evidence>
<dbReference type="GO" id="GO:0005509">
    <property type="term" value="F:calcium ion binding"/>
    <property type="evidence" value="ECO:0007669"/>
    <property type="project" value="InterPro"/>
</dbReference>
<reference evidence="2" key="1">
    <citation type="submission" date="2022-08" db="UniProtKB">
        <authorList>
            <consortium name="EnsemblMetazoa"/>
        </authorList>
    </citation>
    <scope>IDENTIFICATION</scope>
    <source>
        <strain evidence="2">05x7-T-G4-1.051#20</strain>
    </source>
</reference>
<name>A0A8W8JXX4_MAGGI</name>
<organism evidence="2 3">
    <name type="scientific">Magallana gigas</name>
    <name type="common">Pacific oyster</name>
    <name type="synonym">Crassostrea gigas</name>
    <dbReference type="NCBI Taxonomy" id="29159"/>
    <lineage>
        <taxon>Eukaryota</taxon>
        <taxon>Metazoa</taxon>
        <taxon>Spiralia</taxon>
        <taxon>Lophotrochozoa</taxon>
        <taxon>Mollusca</taxon>
        <taxon>Bivalvia</taxon>
        <taxon>Autobranchia</taxon>
        <taxon>Pteriomorphia</taxon>
        <taxon>Ostreida</taxon>
        <taxon>Ostreoidea</taxon>
        <taxon>Ostreidae</taxon>
        <taxon>Magallana</taxon>
    </lineage>
</organism>
<dbReference type="Pfam" id="PF00811">
    <property type="entry name" value="Ependymin"/>
    <property type="match status" value="1"/>
</dbReference>
<sequence>MFKVFLLVAITASLFPGTVQLHCCIPSQLETYIDELSFVPGGRGSTVVQNMSYDAVTKRNAFHVFGDSIHDEYDAIIDYRANMSYSWAKGVCNVTYAGPFHEICFTGGKLVRKSFMGVYPDIIKLNTYLISSERFRWSITVGKTCTPVELRRQNDDFLNLMRFYNMTVGIRDESVFTPPKICSKKESRVPKTFQTPLFYRSTAMRGQFP</sequence>
<dbReference type="EnsemblMetazoa" id="G21026.1">
    <property type="protein sequence ID" value="G21026.1:cds"/>
    <property type="gene ID" value="G21026"/>
</dbReference>
<accession>A0A8W8JXX4</accession>
<evidence type="ECO:0000313" key="3">
    <source>
        <dbReference type="Proteomes" id="UP000005408"/>
    </source>
</evidence>
<feature type="chain" id="PRO_5036454113" description="Mammalian ependymin-related protein 1" evidence="1">
    <location>
        <begin position="22"/>
        <end position="209"/>
    </location>
</feature>
<dbReference type="AlphaFoldDB" id="A0A8W8JXX4"/>
<evidence type="ECO:0000313" key="2">
    <source>
        <dbReference type="EnsemblMetazoa" id="G21026.1:cds"/>
    </source>
</evidence>
<dbReference type="Proteomes" id="UP000005408">
    <property type="component" value="Unassembled WGS sequence"/>
</dbReference>
<dbReference type="InterPro" id="IPR001299">
    <property type="entry name" value="Ependymin"/>
</dbReference>
<evidence type="ECO:0008006" key="4">
    <source>
        <dbReference type="Google" id="ProtNLM"/>
    </source>
</evidence>
<protein>
    <recommendedName>
        <fullName evidence="4">Mammalian ependymin-related protein 1</fullName>
    </recommendedName>
</protein>